<sequence>MRPARRPAPELRPPTSRRRTGARRSLRTTLVLAAGTAIAALSLTAAPATAAPGPTAIATVQQEQPTARSAPGAESGTVAPANAPTVIGGTQLHSTAGPCPVAMNVYGAGGTPHGLIHGACGHPVGTTQWFADSALTVPVGSSTTASPFPTTPYTLVQYNGNGSYPPHLATPTGTIRVGSPVALPVGAGICKAGPTSGLTCGTVQAHNQTVAFPQGTLPGVSRASLCPETGDTGRMLVAANTGRVVGLIVGGAGNCTSGGITFYLPIQPILAQYGVVPFI</sequence>
<dbReference type="Proteomes" id="UP000578686">
    <property type="component" value="Unassembled WGS sequence"/>
</dbReference>
<keyword evidence="9" id="KW-1185">Reference proteome</keyword>
<dbReference type="GO" id="GO:0006508">
    <property type="term" value="P:proteolysis"/>
    <property type="evidence" value="ECO:0007669"/>
    <property type="project" value="UniProtKB-KW"/>
</dbReference>
<gene>
    <name evidence="8" type="ORF">HCN56_15565</name>
</gene>
<evidence type="ECO:0000256" key="6">
    <source>
        <dbReference type="SAM" id="MobiDB-lite"/>
    </source>
</evidence>
<dbReference type="AlphaFoldDB" id="A0A7X6HZT3"/>
<name>A0A7X6HZT3_9ACTN</name>
<feature type="region of interest" description="Disordered" evidence="6">
    <location>
        <begin position="1"/>
        <end position="26"/>
    </location>
</feature>
<dbReference type="PRINTS" id="PR00861">
    <property type="entry name" value="ALYTICPTASE"/>
</dbReference>
<dbReference type="SUPFAM" id="SSF50494">
    <property type="entry name" value="Trypsin-like serine proteases"/>
    <property type="match status" value="1"/>
</dbReference>
<evidence type="ECO:0000313" key="9">
    <source>
        <dbReference type="Proteomes" id="UP000578686"/>
    </source>
</evidence>
<proteinExistence type="inferred from homology"/>
<feature type="signal peptide" evidence="7">
    <location>
        <begin position="1"/>
        <end position="50"/>
    </location>
</feature>
<keyword evidence="4" id="KW-0720">Serine protease</keyword>
<feature type="compositionally biased region" description="Basic residues" evidence="6">
    <location>
        <begin position="15"/>
        <end position="26"/>
    </location>
</feature>
<evidence type="ECO:0000256" key="4">
    <source>
        <dbReference type="ARBA" id="ARBA00022825"/>
    </source>
</evidence>
<keyword evidence="7" id="KW-0732">Signal</keyword>
<protein>
    <recommendedName>
        <fullName evidence="10">Streptogrisin B</fullName>
    </recommendedName>
</protein>
<evidence type="ECO:0000256" key="1">
    <source>
        <dbReference type="ARBA" id="ARBA00007664"/>
    </source>
</evidence>
<evidence type="ECO:0000256" key="5">
    <source>
        <dbReference type="ARBA" id="ARBA00023157"/>
    </source>
</evidence>
<keyword evidence="2" id="KW-0645">Protease</keyword>
<dbReference type="InterPro" id="IPR001316">
    <property type="entry name" value="Pept_S1A_streptogrisin"/>
</dbReference>
<comment type="similarity">
    <text evidence="1">Belongs to the peptidase S1 family.</text>
</comment>
<dbReference type="InterPro" id="IPR043504">
    <property type="entry name" value="Peptidase_S1_PA_chymotrypsin"/>
</dbReference>
<organism evidence="8 9">
    <name type="scientific">Streptomyces lonarensis</name>
    <dbReference type="NCBI Taxonomy" id="700599"/>
    <lineage>
        <taxon>Bacteria</taxon>
        <taxon>Bacillati</taxon>
        <taxon>Actinomycetota</taxon>
        <taxon>Actinomycetes</taxon>
        <taxon>Kitasatosporales</taxon>
        <taxon>Streptomycetaceae</taxon>
        <taxon>Streptomyces</taxon>
    </lineage>
</organism>
<dbReference type="GO" id="GO:0004252">
    <property type="term" value="F:serine-type endopeptidase activity"/>
    <property type="evidence" value="ECO:0007669"/>
    <property type="project" value="InterPro"/>
</dbReference>
<reference evidence="8 9" key="1">
    <citation type="submission" date="2020-03" db="EMBL/GenBank/DDBJ databases">
        <title>Draft genome of Streptomyces sp. ventii, isolated from the Axial Seamount in the Pacific Ocean, and resequencing of the two type strains Streptomyces lonarensis strain NCL 716 and Streptomyces bohaiensis strain 11A07.</title>
        <authorList>
            <person name="Loughran R.M."/>
            <person name="Pfannmuller K.M."/>
            <person name="Wasson B.J."/>
            <person name="Deadmond M.C."/>
            <person name="Paddock B.E."/>
            <person name="Koyack M.J."/>
            <person name="Gallegos D.A."/>
            <person name="Mitchell E.A."/>
            <person name="Ushijima B."/>
            <person name="Saw J.H."/>
            <person name="Mcphail K.L."/>
            <person name="Videau P."/>
        </authorList>
    </citation>
    <scope>NUCLEOTIDE SEQUENCE [LARGE SCALE GENOMIC DNA]</scope>
    <source>
        <strain evidence="8 9">NCL716</strain>
    </source>
</reference>
<evidence type="ECO:0000256" key="2">
    <source>
        <dbReference type="ARBA" id="ARBA00022670"/>
    </source>
</evidence>
<dbReference type="EMBL" id="JAAVJD010000120">
    <property type="protein sequence ID" value="NJQ06961.1"/>
    <property type="molecule type" value="Genomic_DNA"/>
</dbReference>
<accession>A0A7X6HZT3</accession>
<dbReference type="CDD" id="cd21112">
    <property type="entry name" value="alphaLP-like"/>
    <property type="match status" value="1"/>
</dbReference>
<feature type="chain" id="PRO_5031533594" description="Streptogrisin B" evidence="7">
    <location>
        <begin position="51"/>
        <end position="279"/>
    </location>
</feature>
<keyword evidence="5" id="KW-1015">Disulfide bond</keyword>
<feature type="region of interest" description="Disordered" evidence="6">
    <location>
        <begin position="61"/>
        <end position="86"/>
    </location>
</feature>
<comment type="caution">
    <text evidence="8">The sequence shown here is derived from an EMBL/GenBank/DDBJ whole genome shotgun (WGS) entry which is preliminary data.</text>
</comment>
<dbReference type="RefSeq" id="WP_167971567.1">
    <property type="nucleotide sequence ID" value="NZ_JAAVJD010000120.1"/>
</dbReference>
<evidence type="ECO:0008006" key="10">
    <source>
        <dbReference type="Google" id="ProtNLM"/>
    </source>
</evidence>
<evidence type="ECO:0000256" key="3">
    <source>
        <dbReference type="ARBA" id="ARBA00022801"/>
    </source>
</evidence>
<dbReference type="InterPro" id="IPR009003">
    <property type="entry name" value="Peptidase_S1_PA"/>
</dbReference>
<keyword evidence="3" id="KW-0378">Hydrolase</keyword>
<dbReference type="Gene3D" id="2.40.10.10">
    <property type="entry name" value="Trypsin-like serine proteases"/>
    <property type="match status" value="2"/>
</dbReference>
<evidence type="ECO:0000313" key="8">
    <source>
        <dbReference type="EMBL" id="NJQ06961.1"/>
    </source>
</evidence>
<evidence type="ECO:0000256" key="7">
    <source>
        <dbReference type="SAM" id="SignalP"/>
    </source>
</evidence>